<keyword evidence="1" id="KW-0812">Transmembrane</keyword>
<feature type="transmembrane region" description="Helical" evidence="1">
    <location>
        <begin position="16"/>
        <end position="36"/>
    </location>
</feature>
<keyword evidence="1" id="KW-1133">Transmembrane helix</keyword>
<protein>
    <submittedName>
        <fullName evidence="2">NusG domain II-containing protein</fullName>
    </submittedName>
</protein>
<evidence type="ECO:0000256" key="1">
    <source>
        <dbReference type="SAM" id="Phobius"/>
    </source>
</evidence>
<evidence type="ECO:0000313" key="3">
    <source>
        <dbReference type="Proteomes" id="UP000621436"/>
    </source>
</evidence>
<dbReference type="RefSeq" id="WP_270454838.1">
    <property type="nucleotide sequence ID" value="NZ_JADPIE010000007.1"/>
</dbReference>
<keyword evidence="1" id="KW-0472">Membrane</keyword>
<organism evidence="2 3">
    <name type="scientific">Halonatronomonas betaini</name>
    <dbReference type="NCBI Taxonomy" id="2778430"/>
    <lineage>
        <taxon>Bacteria</taxon>
        <taxon>Bacillati</taxon>
        <taxon>Bacillota</taxon>
        <taxon>Clostridia</taxon>
        <taxon>Halanaerobiales</taxon>
        <taxon>Halarsenatibacteraceae</taxon>
        <taxon>Halonatronomonas</taxon>
    </lineage>
</organism>
<accession>A0A931AZU9</accession>
<keyword evidence="3" id="KW-1185">Reference proteome</keyword>
<gene>
    <name evidence="2" type="ORF">I0Q91_12015</name>
</gene>
<dbReference type="AlphaFoldDB" id="A0A931AZU9"/>
<dbReference type="CDD" id="cd09846">
    <property type="entry name" value="DUF1312"/>
    <property type="match status" value="1"/>
</dbReference>
<dbReference type="EMBL" id="JADPIE010000007">
    <property type="protein sequence ID" value="MBF8437813.1"/>
    <property type="molecule type" value="Genomic_DNA"/>
</dbReference>
<proteinExistence type="predicted"/>
<dbReference type="InterPro" id="IPR038690">
    <property type="entry name" value="NusG_2_sf"/>
</dbReference>
<dbReference type="Proteomes" id="UP000621436">
    <property type="component" value="Unassembled WGS sequence"/>
</dbReference>
<dbReference type="Pfam" id="PF07009">
    <property type="entry name" value="NusG_II"/>
    <property type="match status" value="1"/>
</dbReference>
<evidence type="ECO:0000313" key="2">
    <source>
        <dbReference type="EMBL" id="MBF8437813.1"/>
    </source>
</evidence>
<dbReference type="Gene3D" id="2.60.320.10">
    <property type="entry name" value="N-utilization substance G protein NusG, insert domain"/>
    <property type="match status" value="1"/>
</dbReference>
<reference evidence="2" key="1">
    <citation type="submission" date="2020-11" db="EMBL/GenBank/DDBJ databases">
        <title>Halonatronomonas betainensis gen. nov., sp. nov. a novel haloalkaliphilic representative of the family Halanaerobiacae capable of betaine degradation.</title>
        <authorList>
            <person name="Boltyanskaya Y."/>
            <person name="Kevbrin V."/>
            <person name="Detkova E."/>
            <person name="Grouzdev D.S."/>
            <person name="Koziaeva V."/>
            <person name="Zhilina T."/>
        </authorList>
    </citation>
    <scope>NUCLEOTIDE SEQUENCE</scope>
    <source>
        <strain evidence="2">Z-7014</strain>
    </source>
</reference>
<sequence>MEGIKRLITRMTRADIILVLVILVFSIVGIFLPILFQPEHGEYQLVVEQAGQELFRKDFPREDGIEEFSFRWEGDEYQARLEFENNRVRLHRLSKEVVPLDIHEQMGWIQRPGQMIVALPVQMVISIEGDRGEREYDGVVGSYEN</sequence>
<name>A0A931AZU9_9FIRM</name>
<comment type="caution">
    <text evidence="2">The sequence shown here is derived from an EMBL/GenBank/DDBJ whole genome shotgun (WGS) entry which is preliminary data.</text>
</comment>